<reference evidence="2 3" key="1">
    <citation type="submission" date="2024-04" db="EMBL/GenBank/DDBJ databases">
        <authorList>
            <person name="Fracassetti M."/>
        </authorList>
    </citation>
    <scope>NUCLEOTIDE SEQUENCE [LARGE SCALE GENOMIC DNA]</scope>
</reference>
<name>A0AAV2F9Y3_9ROSI</name>
<organism evidence="2 3">
    <name type="scientific">Linum trigynum</name>
    <dbReference type="NCBI Taxonomy" id="586398"/>
    <lineage>
        <taxon>Eukaryota</taxon>
        <taxon>Viridiplantae</taxon>
        <taxon>Streptophyta</taxon>
        <taxon>Embryophyta</taxon>
        <taxon>Tracheophyta</taxon>
        <taxon>Spermatophyta</taxon>
        <taxon>Magnoliopsida</taxon>
        <taxon>eudicotyledons</taxon>
        <taxon>Gunneridae</taxon>
        <taxon>Pentapetalae</taxon>
        <taxon>rosids</taxon>
        <taxon>fabids</taxon>
        <taxon>Malpighiales</taxon>
        <taxon>Linaceae</taxon>
        <taxon>Linum</taxon>
    </lineage>
</organism>
<feature type="region of interest" description="Disordered" evidence="1">
    <location>
        <begin position="1"/>
        <end position="21"/>
    </location>
</feature>
<dbReference type="EMBL" id="OZ034819">
    <property type="protein sequence ID" value="CAL1395041.1"/>
    <property type="molecule type" value="Genomic_DNA"/>
</dbReference>
<evidence type="ECO:0000256" key="1">
    <source>
        <dbReference type="SAM" id="MobiDB-lite"/>
    </source>
</evidence>
<accession>A0AAV2F9Y3</accession>
<dbReference type="Proteomes" id="UP001497516">
    <property type="component" value="Chromosome 6"/>
</dbReference>
<proteinExistence type="predicted"/>
<gene>
    <name evidence="2" type="ORF">LTRI10_LOCUS35500</name>
</gene>
<sequence>MSTRLAPQIRNRRGGQQSRRCQGATAQDLQLLVASLHLAFTLPGAISVRVDQPVNDANRLFEQRSWWREEKQLGCSRLNQFTTVSVKVMFLATEFEAWRRE</sequence>
<protein>
    <submittedName>
        <fullName evidence="2">Uncharacterized protein</fullName>
    </submittedName>
</protein>
<evidence type="ECO:0000313" key="3">
    <source>
        <dbReference type="Proteomes" id="UP001497516"/>
    </source>
</evidence>
<dbReference type="AlphaFoldDB" id="A0AAV2F9Y3"/>
<keyword evidence="3" id="KW-1185">Reference proteome</keyword>
<evidence type="ECO:0000313" key="2">
    <source>
        <dbReference type="EMBL" id="CAL1395041.1"/>
    </source>
</evidence>